<dbReference type="AlphaFoldDB" id="A0A9D9EPH1"/>
<accession>A0A9D9EPH1</accession>
<keyword evidence="1" id="KW-0472">Membrane</keyword>
<protein>
    <recommendedName>
        <fullName evidence="4">DUF3352 domain-containing protein</fullName>
    </recommendedName>
</protein>
<evidence type="ECO:0008006" key="4">
    <source>
        <dbReference type="Google" id="ProtNLM"/>
    </source>
</evidence>
<evidence type="ECO:0000313" key="2">
    <source>
        <dbReference type="EMBL" id="MBO8448869.1"/>
    </source>
</evidence>
<reference evidence="2" key="1">
    <citation type="submission" date="2020-10" db="EMBL/GenBank/DDBJ databases">
        <authorList>
            <person name="Gilroy R."/>
        </authorList>
    </citation>
    <scope>NUCLEOTIDE SEQUENCE</scope>
    <source>
        <strain evidence="2">20514</strain>
    </source>
</reference>
<feature type="transmembrane region" description="Helical" evidence="1">
    <location>
        <begin position="7"/>
        <end position="28"/>
    </location>
</feature>
<gene>
    <name evidence="2" type="ORF">IAC29_06325</name>
</gene>
<sequence>MNRKTIILCVAVTGVFILTVAVALFFLYSGTGDRKTSLSESREYMLFSAVPSDASLVLKFTDLRSMTECLVSEDSPAHYIVASVAASGKMSGLLREISSSSLYQDLMSCPAVLSVHNIGELAPLLLIDAGRSGGEPSAGVDSLLSLALRNGMAAQYADASDYAPAGALLRKRSLLLVSPSDILVQSSLRHVRSEVSVLDVNGLPESVEQLRGGNMVIVPGSGVEKVASGIFQRSHRRYFSFLSRFADCTAFSIDSYSPGSISMTGKSSSDGGPGDFMNVYPQVSPSVSEVASVLPSYTVSAAAVPVADVAEYTSAYLAYAETVSLSKDMKSAFGTMRKRTGISPEDWAAALGIREVAAATFQAGGRLEKVLLVHIGKHALPVLLKGNAGETEAGCRGKILDYVYKGYLSALFGDLFSAEDESHFLLIGDWMVVGSTGALSEYTSGRATEYTLKDYISDAAVEDGLSVKDSYFVSYLSLAEDWNFTGSLFSGDVLPALEASAEDISYEPVFFSVTEGKSGLQMNFRLERTVVLKSQAPTFERDTEVTVPDGPFRVKNSGTGRMNLFYQQENLYLCLQEENGKGIWGVPFKEPICGSAVTVDYYANGKLQILFGAGSKLYLIDRLGRFVTPPFPVELGKKILLGPDVYDFSGNRKYNVMVLHDDNTIEMYNLQGRRPAQWKTITAAETIKGLPERIRVGGRSYWVVRTSIQTLIFGFYGGETLTGFTGDRMIRPDSEITPSGDNAVEAVCYDGRRHTIRLSE</sequence>
<dbReference type="EMBL" id="JADIMQ010000088">
    <property type="protein sequence ID" value="MBO8448869.1"/>
    <property type="molecule type" value="Genomic_DNA"/>
</dbReference>
<keyword evidence="1" id="KW-1133">Transmembrane helix</keyword>
<evidence type="ECO:0000256" key="1">
    <source>
        <dbReference type="SAM" id="Phobius"/>
    </source>
</evidence>
<proteinExistence type="predicted"/>
<reference evidence="2" key="2">
    <citation type="journal article" date="2021" name="PeerJ">
        <title>Extensive microbial diversity within the chicken gut microbiome revealed by metagenomics and culture.</title>
        <authorList>
            <person name="Gilroy R."/>
            <person name="Ravi A."/>
            <person name="Getino M."/>
            <person name="Pursley I."/>
            <person name="Horton D.L."/>
            <person name="Alikhan N.F."/>
            <person name="Baker D."/>
            <person name="Gharbi K."/>
            <person name="Hall N."/>
            <person name="Watson M."/>
            <person name="Adriaenssens E.M."/>
            <person name="Foster-Nyarko E."/>
            <person name="Jarju S."/>
            <person name="Secka A."/>
            <person name="Antonio M."/>
            <person name="Oren A."/>
            <person name="Chaudhuri R.R."/>
            <person name="La Ragione R."/>
            <person name="Hildebrand F."/>
            <person name="Pallen M.J."/>
        </authorList>
    </citation>
    <scope>NUCLEOTIDE SEQUENCE</scope>
    <source>
        <strain evidence="2">20514</strain>
    </source>
</reference>
<comment type="caution">
    <text evidence="2">The sequence shown here is derived from an EMBL/GenBank/DDBJ whole genome shotgun (WGS) entry which is preliminary data.</text>
</comment>
<organism evidence="2 3">
    <name type="scientific">Candidatus Cryptobacteroides merdigallinarum</name>
    <dbReference type="NCBI Taxonomy" id="2840770"/>
    <lineage>
        <taxon>Bacteria</taxon>
        <taxon>Pseudomonadati</taxon>
        <taxon>Bacteroidota</taxon>
        <taxon>Bacteroidia</taxon>
        <taxon>Bacteroidales</taxon>
        <taxon>Candidatus Cryptobacteroides</taxon>
    </lineage>
</organism>
<evidence type="ECO:0000313" key="3">
    <source>
        <dbReference type="Proteomes" id="UP000810252"/>
    </source>
</evidence>
<keyword evidence="1" id="KW-0812">Transmembrane</keyword>
<dbReference type="Proteomes" id="UP000810252">
    <property type="component" value="Unassembled WGS sequence"/>
</dbReference>
<name>A0A9D9EPH1_9BACT</name>